<feature type="compositionally biased region" description="Polar residues" evidence="1">
    <location>
        <begin position="148"/>
        <end position="163"/>
    </location>
</feature>
<evidence type="ECO:0000256" key="1">
    <source>
        <dbReference type="SAM" id="MobiDB-lite"/>
    </source>
</evidence>
<name>A0A7T8K959_CALRO</name>
<evidence type="ECO:0000313" key="2">
    <source>
        <dbReference type="EMBL" id="QQP50769.1"/>
    </source>
</evidence>
<proteinExistence type="predicted"/>
<dbReference type="OrthoDB" id="6509703at2759"/>
<keyword evidence="3" id="KW-1185">Reference proteome</keyword>
<gene>
    <name evidence="2" type="ORF">FKW44_011893</name>
</gene>
<dbReference type="AlphaFoldDB" id="A0A7T8K959"/>
<accession>A0A7T8K959</accession>
<dbReference type="EMBL" id="CP045896">
    <property type="protein sequence ID" value="QQP50769.1"/>
    <property type="molecule type" value="Genomic_DNA"/>
</dbReference>
<organism evidence="2 3">
    <name type="scientific">Caligus rogercresseyi</name>
    <name type="common">Sea louse</name>
    <dbReference type="NCBI Taxonomy" id="217165"/>
    <lineage>
        <taxon>Eukaryota</taxon>
        <taxon>Metazoa</taxon>
        <taxon>Ecdysozoa</taxon>
        <taxon>Arthropoda</taxon>
        <taxon>Crustacea</taxon>
        <taxon>Multicrustacea</taxon>
        <taxon>Hexanauplia</taxon>
        <taxon>Copepoda</taxon>
        <taxon>Siphonostomatoida</taxon>
        <taxon>Caligidae</taxon>
        <taxon>Caligus</taxon>
    </lineage>
</organism>
<sequence length="635" mass="71254">MEKALKRITKPLAETAAAVKTFPEDCSSLMGKKCCVPGCRSGYAGEPKGAYKSAQSLGPSDPRVNEGKLGENSAVCSKHFKAIKFTMKFFVCSSYIKPKSNLMLVQFSDSDYQEASQDMWRHRTEPLKLRILKKEAVPFRSDNLPSYFSTSLPEPKSPTATSLSRHERAEQRVEDASEAFLRKDRISSLKDLQKKLDRTCMPRGIVEVEQDGELLFISIDKDKDVPMISFSMAVNESLEVRLCAHGLKVPMEKVSHLTGLESKVELCSQSRMPSNNVLKPCIDLLDGVLQDVEDGLQQKLLFIKDQLNLASKSPFQRRYSTLLLATAVMWHNISPALYRQIQSEGLITLPHDKYLQRISGGLSMQTGLPSATESYLRTRIEKLSTEERQFFEAERKIRFKSLVKVNKLTMTEVTDIFREPEEHKAKINEEGDKLLACLSSDNLCSESVVQLSGEEGVVYYIGGHIAKSLLKRTKCKSCSTLLAKSHSPPNLELLEDDEEGNSKKEEFLQLLNRGDLVTPSDLVYLTCMHALQLKAELFDDDYIQELFLASSYPQAVFVNILTKKISNTSASDSIFGQVCDSSHSFQAFVPFIAAKFFNCMSKNFVQSINDKIHAGRKRGNVKESSSVRKIAKLQS</sequence>
<reference evidence="3" key="1">
    <citation type="submission" date="2021-01" db="EMBL/GenBank/DDBJ databases">
        <title>Caligus Genome Assembly.</title>
        <authorList>
            <person name="Gallardo-Escarate C."/>
        </authorList>
    </citation>
    <scope>NUCLEOTIDE SEQUENCE [LARGE SCALE GENOMIC DNA]</scope>
</reference>
<feature type="region of interest" description="Disordered" evidence="1">
    <location>
        <begin position="148"/>
        <end position="170"/>
    </location>
</feature>
<dbReference type="Proteomes" id="UP000595437">
    <property type="component" value="Chromosome 7"/>
</dbReference>
<evidence type="ECO:0000313" key="3">
    <source>
        <dbReference type="Proteomes" id="UP000595437"/>
    </source>
</evidence>
<protein>
    <submittedName>
        <fullName evidence="2">Uncharacterized protein</fullName>
    </submittedName>
</protein>